<evidence type="ECO:0000313" key="1">
    <source>
        <dbReference type="EnsemblPlants" id="OB05G35190.1"/>
    </source>
</evidence>
<accession>J3MA95</accession>
<reference evidence="1" key="2">
    <citation type="submission" date="2013-04" db="UniProtKB">
        <authorList>
            <consortium name="EnsemblPlants"/>
        </authorList>
    </citation>
    <scope>IDENTIFICATION</scope>
</reference>
<name>J3MA95_ORYBR</name>
<dbReference type="Gramene" id="OB05G35190.1">
    <property type="protein sequence ID" value="OB05G35190.1"/>
    <property type="gene ID" value="OB05G35190"/>
</dbReference>
<dbReference type="HOGENOM" id="CLU_2088558_0_0_1"/>
<reference evidence="1" key="1">
    <citation type="journal article" date="2013" name="Nat. Commun.">
        <title>Whole-genome sequencing of Oryza brachyantha reveals mechanisms underlying Oryza genome evolution.</title>
        <authorList>
            <person name="Chen J."/>
            <person name="Huang Q."/>
            <person name="Gao D."/>
            <person name="Wang J."/>
            <person name="Lang Y."/>
            <person name="Liu T."/>
            <person name="Li B."/>
            <person name="Bai Z."/>
            <person name="Luis Goicoechea J."/>
            <person name="Liang C."/>
            <person name="Chen C."/>
            <person name="Zhang W."/>
            <person name="Sun S."/>
            <person name="Liao Y."/>
            <person name="Zhang X."/>
            <person name="Yang L."/>
            <person name="Song C."/>
            <person name="Wang M."/>
            <person name="Shi J."/>
            <person name="Liu G."/>
            <person name="Liu J."/>
            <person name="Zhou H."/>
            <person name="Zhou W."/>
            <person name="Yu Q."/>
            <person name="An N."/>
            <person name="Chen Y."/>
            <person name="Cai Q."/>
            <person name="Wang B."/>
            <person name="Liu B."/>
            <person name="Min J."/>
            <person name="Huang Y."/>
            <person name="Wu H."/>
            <person name="Li Z."/>
            <person name="Zhang Y."/>
            <person name="Yin Y."/>
            <person name="Song W."/>
            <person name="Jiang J."/>
            <person name="Jackson S.A."/>
            <person name="Wing R.A."/>
            <person name="Wang J."/>
            <person name="Chen M."/>
        </authorList>
    </citation>
    <scope>NUCLEOTIDE SEQUENCE [LARGE SCALE GENOMIC DNA]</scope>
    <source>
        <strain evidence="1">cv. IRGC 101232</strain>
    </source>
</reference>
<keyword evidence="2" id="KW-1185">Reference proteome</keyword>
<dbReference type="AlphaFoldDB" id="J3MA95"/>
<proteinExistence type="predicted"/>
<dbReference type="Proteomes" id="UP000006038">
    <property type="component" value="Chromosome 5"/>
</dbReference>
<protein>
    <submittedName>
        <fullName evidence="1">Uncharacterized protein</fullName>
    </submittedName>
</protein>
<organism evidence="1">
    <name type="scientific">Oryza brachyantha</name>
    <name type="common">malo sina</name>
    <dbReference type="NCBI Taxonomy" id="4533"/>
    <lineage>
        <taxon>Eukaryota</taxon>
        <taxon>Viridiplantae</taxon>
        <taxon>Streptophyta</taxon>
        <taxon>Embryophyta</taxon>
        <taxon>Tracheophyta</taxon>
        <taxon>Spermatophyta</taxon>
        <taxon>Magnoliopsida</taxon>
        <taxon>Liliopsida</taxon>
        <taxon>Poales</taxon>
        <taxon>Poaceae</taxon>
        <taxon>BOP clade</taxon>
        <taxon>Oryzoideae</taxon>
        <taxon>Oryzeae</taxon>
        <taxon>Oryzinae</taxon>
        <taxon>Oryza</taxon>
    </lineage>
</organism>
<sequence>MPSPSEGHGLTVVAAAASSILRLPCRPRPILCALLHGRLPSKRKVPLFLLTTHRVKSALASGNIFPVLFGDLAMVGADSGGICNQQFACKELQSQEFLVYRHVIGLILPLPFNSGSV</sequence>
<evidence type="ECO:0000313" key="2">
    <source>
        <dbReference type="Proteomes" id="UP000006038"/>
    </source>
</evidence>
<dbReference type="EnsemblPlants" id="OB05G35190.1">
    <property type="protein sequence ID" value="OB05G35190.1"/>
    <property type="gene ID" value="OB05G35190"/>
</dbReference>